<dbReference type="Proteomes" id="UP000198644">
    <property type="component" value="Unassembled WGS sequence"/>
</dbReference>
<keyword evidence="3" id="KW-1185">Reference proteome</keyword>
<gene>
    <name evidence="2" type="ORF">SAMN05216203_0612</name>
</gene>
<dbReference type="EMBL" id="FOYW01000001">
    <property type="protein sequence ID" value="SFR47337.1"/>
    <property type="molecule type" value="Genomic_DNA"/>
</dbReference>
<evidence type="ECO:0000256" key="1">
    <source>
        <dbReference type="SAM" id="MobiDB-lite"/>
    </source>
</evidence>
<reference evidence="2 3" key="1">
    <citation type="submission" date="2016-10" db="EMBL/GenBank/DDBJ databases">
        <authorList>
            <person name="de Groot N.N."/>
        </authorList>
    </citation>
    <scope>NUCLEOTIDE SEQUENCE [LARGE SCALE GENOMIC DNA]</scope>
    <source>
        <strain evidence="2 3">CGMCC 1.9167</strain>
    </source>
</reference>
<evidence type="ECO:0000313" key="2">
    <source>
        <dbReference type="EMBL" id="SFR47337.1"/>
    </source>
</evidence>
<evidence type="ECO:0000313" key="3">
    <source>
        <dbReference type="Proteomes" id="UP000198644"/>
    </source>
</evidence>
<organism evidence="2 3">
    <name type="scientific">Marinobacter daqiaonensis</name>
    <dbReference type="NCBI Taxonomy" id="650891"/>
    <lineage>
        <taxon>Bacteria</taxon>
        <taxon>Pseudomonadati</taxon>
        <taxon>Pseudomonadota</taxon>
        <taxon>Gammaproteobacteria</taxon>
        <taxon>Pseudomonadales</taxon>
        <taxon>Marinobacteraceae</taxon>
        <taxon>Marinobacter</taxon>
    </lineage>
</organism>
<sequence length="40" mass="4667">MAFHNPDPGLRKVELENSRLRKPHQPHHMVMARGEAVHSR</sequence>
<feature type="region of interest" description="Disordered" evidence="1">
    <location>
        <begin position="16"/>
        <end position="40"/>
    </location>
</feature>
<proteinExistence type="predicted"/>
<name>A0A1I6GZ33_9GAMM</name>
<dbReference type="STRING" id="650891.SAMN05216203_0612"/>
<dbReference type="AlphaFoldDB" id="A0A1I6GZ33"/>
<accession>A0A1I6GZ33</accession>
<protein>
    <submittedName>
        <fullName evidence="2">Uncharacterized protein</fullName>
    </submittedName>
</protein>